<evidence type="ECO:0000313" key="2">
    <source>
        <dbReference type="Proteomes" id="UP001497700"/>
    </source>
</evidence>
<protein>
    <submittedName>
        <fullName evidence="1">IgA peptidase M64-domain-containing protein</fullName>
    </submittedName>
</protein>
<reference evidence="1 2" key="1">
    <citation type="journal article" date="2022" name="New Phytol.">
        <title>Ecological generalism drives hyperdiversity of secondary metabolite gene clusters in xylarialean endophytes.</title>
        <authorList>
            <person name="Franco M.E.E."/>
            <person name="Wisecaver J.H."/>
            <person name="Arnold A.E."/>
            <person name="Ju Y.M."/>
            <person name="Slot J.C."/>
            <person name="Ahrendt S."/>
            <person name="Moore L.P."/>
            <person name="Eastman K.E."/>
            <person name="Scott K."/>
            <person name="Konkel Z."/>
            <person name="Mondo S.J."/>
            <person name="Kuo A."/>
            <person name="Hayes R.D."/>
            <person name="Haridas S."/>
            <person name="Andreopoulos B."/>
            <person name="Riley R."/>
            <person name="LaButti K."/>
            <person name="Pangilinan J."/>
            <person name="Lipzen A."/>
            <person name="Amirebrahimi M."/>
            <person name="Yan J."/>
            <person name="Adam C."/>
            <person name="Keymanesh K."/>
            <person name="Ng V."/>
            <person name="Louie K."/>
            <person name="Northen T."/>
            <person name="Drula E."/>
            <person name="Henrissat B."/>
            <person name="Hsieh H.M."/>
            <person name="Youens-Clark K."/>
            <person name="Lutzoni F."/>
            <person name="Miadlikowska J."/>
            <person name="Eastwood D.C."/>
            <person name="Hamelin R.C."/>
            <person name="Grigoriev I.V."/>
            <person name="U'Ren J.M."/>
        </authorList>
    </citation>
    <scope>NUCLEOTIDE SEQUENCE [LARGE SCALE GENOMIC DNA]</scope>
    <source>
        <strain evidence="1 2">CBS 119005</strain>
    </source>
</reference>
<organism evidence="1 2">
    <name type="scientific">Hypoxylon rubiginosum</name>
    <dbReference type="NCBI Taxonomy" id="110542"/>
    <lineage>
        <taxon>Eukaryota</taxon>
        <taxon>Fungi</taxon>
        <taxon>Dikarya</taxon>
        <taxon>Ascomycota</taxon>
        <taxon>Pezizomycotina</taxon>
        <taxon>Sordariomycetes</taxon>
        <taxon>Xylariomycetidae</taxon>
        <taxon>Xylariales</taxon>
        <taxon>Hypoxylaceae</taxon>
        <taxon>Hypoxylon</taxon>
    </lineage>
</organism>
<comment type="caution">
    <text evidence="1">The sequence shown here is derived from an EMBL/GenBank/DDBJ whole genome shotgun (WGS) entry which is preliminary data.</text>
</comment>
<dbReference type="EMBL" id="MU393528">
    <property type="protein sequence ID" value="KAI4862346.1"/>
    <property type="molecule type" value="Genomic_DNA"/>
</dbReference>
<keyword evidence="2" id="KW-1185">Reference proteome</keyword>
<evidence type="ECO:0000313" key="1">
    <source>
        <dbReference type="EMBL" id="KAI4862346.1"/>
    </source>
</evidence>
<proteinExistence type="predicted"/>
<sequence length="513" mass="56214">MNTFKSLLVGAATARVALGQYCEHQWEGKFANHDVDGVPYLQARQNVPPPPLEIQPLIVSGPTSNRVNFLFLGDGYTEDEKDKFFADALYLANNVTDGQTFVDVVPLMNFWAGFSPSAESGVGTYGTPRDTVYGLYRDGTELRGLYYDKPEVARAACQSTDTCDYPILLGNDPFYGGLGGTFTVTTASPNSGPAVLRHELGHSIIGVGEEYDGGEVYEGVNAARSPATAPWKQWYTDASAEPKVERSNMPIQAYPWTLLNVTSAWSQSFASAGTYATHLLQVSVSGMTATADLRVDIDGRDVGWRINPAVGVDRFIYNIKIDEPLAPGQHVITVTLLNEELEGTAQLCNLEVLEYGGEEEFNFDPTYHGLYPTFSSSNRTTYRPTNDLCLMRSTYTGNFCSACIEGLWLSLLGPLSFVDNVTQTTGPDGATNVTLELLPLAQFRQVPYPRAEGYEILWYGADDGVVLAEWTNSTSALIAAGTEEFGVEVRFWTEQVRVDEDGVLVQKARYTVV</sequence>
<gene>
    <name evidence="1" type="ORF">F4820DRAFT_451090</name>
</gene>
<dbReference type="Proteomes" id="UP001497700">
    <property type="component" value="Unassembled WGS sequence"/>
</dbReference>
<name>A0ACB9YTB0_9PEZI</name>
<accession>A0ACB9YTB0</accession>